<name>A0A085ZAL8_9FLAO</name>
<organism evidence="2 3">
    <name type="scientific">Chryseobacterium luteum</name>
    <dbReference type="NCBI Taxonomy" id="421531"/>
    <lineage>
        <taxon>Bacteria</taxon>
        <taxon>Pseudomonadati</taxon>
        <taxon>Bacteroidota</taxon>
        <taxon>Flavobacteriia</taxon>
        <taxon>Flavobacteriales</taxon>
        <taxon>Weeksellaceae</taxon>
        <taxon>Chryseobacterium group</taxon>
        <taxon>Chryseobacterium</taxon>
    </lineage>
</organism>
<feature type="transmembrane region" description="Helical" evidence="1">
    <location>
        <begin position="6"/>
        <end position="26"/>
    </location>
</feature>
<dbReference type="eggNOG" id="ENOG5031MGE">
    <property type="taxonomic scope" value="Bacteria"/>
</dbReference>
<proteinExistence type="predicted"/>
<accession>A0A085ZAL8</accession>
<comment type="caution">
    <text evidence="2">The sequence shown here is derived from an EMBL/GenBank/DDBJ whole genome shotgun (WGS) entry which is preliminary data.</text>
</comment>
<dbReference type="OrthoDB" id="670562at2"/>
<feature type="transmembrane region" description="Helical" evidence="1">
    <location>
        <begin position="108"/>
        <end position="129"/>
    </location>
</feature>
<protein>
    <submittedName>
        <fullName evidence="2">Uncharacterized protein</fullName>
    </submittedName>
</protein>
<reference evidence="2 3" key="1">
    <citation type="submission" date="2014-07" db="EMBL/GenBank/DDBJ databases">
        <title>Genome of Chryseobacterium luteum DSM 18605.</title>
        <authorList>
            <person name="Stropko S.J."/>
            <person name="Pipes S.E."/>
            <person name="Newman J.D."/>
        </authorList>
    </citation>
    <scope>NUCLEOTIDE SEQUENCE [LARGE SCALE GENOMIC DNA]</scope>
    <source>
        <strain evidence="2 3">DSM 18605</strain>
    </source>
</reference>
<evidence type="ECO:0000313" key="3">
    <source>
        <dbReference type="Proteomes" id="UP000028703"/>
    </source>
</evidence>
<dbReference type="Proteomes" id="UP000028703">
    <property type="component" value="Unassembled WGS sequence"/>
</dbReference>
<dbReference type="RefSeq" id="WP_034707025.1">
    <property type="nucleotide sequence ID" value="NZ_JPRO01000018.1"/>
</dbReference>
<feature type="transmembrane region" description="Helical" evidence="1">
    <location>
        <begin position="77"/>
        <end position="96"/>
    </location>
</feature>
<keyword evidence="3" id="KW-1185">Reference proteome</keyword>
<evidence type="ECO:0000313" key="2">
    <source>
        <dbReference type="EMBL" id="KFF01482.1"/>
    </source>
</evidence>
<sequence length="131" mass="15443">MELQLQITGMLLIALAFIHIIFPKYFNWEKELRSLSLINREMMRVHTLFIALTVFLMGLLCVTSPHELTEPGLGKKIALGLAVFWTTRLFIQFFGYSSELWKGKAFETVTHIIFSLFWIYISVLFWIIYFQ</sequence>
<keyword evidence="1" id="KW-0812">Transmembrane</keyword>
<evidence type="ECO:0000256" key="1">
    <source>
        <dbReference type="SAM" id="Phobius"/>
    </source>
</evidence>
<feature type="transmembrane region" description="Helical" evidence="1">
    <location>
        <begin position="47"/>
        <end position="65"/>
    </location>
</feature>
<gene>
    <name evidence="2" type="ORF">IX38_18020</name>
</gene>
<keyword evidence="1" id="KW-1133">Transmembrane helix</keyword>
<dbReference type="STRING" id="421531.IX38_18020"/>
<dbReference type="EMBL" id="JPRO01000018">
    <property type="protein sequence ID" value="KFF01482.1"/>
    <property type="molecule type" value="Genomic_DNA"/>
</dbReference>
<dbReference type="AlphaFoldDB" id="A0A085ZAL8"/>
<keyword evidence="1" id="KW-0472">Membrane</keyword>